<evidence type="ECO:0000313" key="1">
    <source>
        <dbReference type="EMBL" id="MPM44602.1"/>
    </source>
</evidence>
<dbReference type="AlphaFoldDB" id="A0A644ZUT2"/>
<protein>
    <submittedName>
        <fullName evidence="1">Uncharacterized protein</fullName>
    </submittedName>
</protein>
<sequence>MQHFHIFFKPAAANAQKCNAVAVGLVHVGLYFKHERRKILVHRVNVALGAVARQRRSGQPQKVLQKRLHAKVGQRAAKEHRRQPRVANFVHVKIVACAVQQFNVLCQLRVRLGADLFVQVRVAQLRLHRGQLVLAAQRAAALAPIRENLRLLAVVYTLKLLAAANGPVHRVGADAEFLLNVLQQVKRVHRLAVHLINKGKNGDVAQQANLKQFFGLLLHALCRIDHHHGAVGRHQRAVGIL</sequence>
<dbReference type="EMBL" id="VSSQ01010539">
    <property type="protein sequence ID" value="MPM44602.1"/>
    <property type="molecule type" value="Genomic_DNA"/>
</dbReference>
<dbReference type="AntiFam" id="ANF00072">
    <property type="entry name" value="Shadow ORF (opposite TypA)"/>
</dbReference>
<name>A0A644ZUT2_9ZZZZ</name>
<proteinExistence type="predicted"/>
<comment type="caution">
    <text evidence="1">The sequence shown here is derived from an EMBL/GenBank/DDBJ whole genome shotgun (WGS) entry which is preliminary data.</text>
</comment>
<gene>
    <name evidence="1" type="ORF">SDC9_91281</name>
</gene>
<accession>A0A644ZUT2</accession>
<reference evidence="1" key="1">
    <citation type="submission" date="2019-08" db="EMBL/GenBank/DDBJ databases">
        <authorList>
            <person name="Kucharzyk K."/>
            <person name="Murdoch R.W."/>
            <person name="Higgins S."/>
            <person name="Loffler F."/>
        </authorList>
    </citation>
    <scope>NUCLEOTIDE SEQUENCE</scope>
</reference>
<organism evidence="1">
    <name type="scientific">bioreactor metagenome</name>
    <dbReference type="NCBI Taxonomy" id="1076179"/>
    <lineage>
        <taxon>unclassified sequences</taxon>
        <taxon>metagenomes</taxon>
        <taxon>ecological metagenomes</taxon>
    </lineage>
</organism>